<proteinExistence type="predicted"/>
<keyword evidence="5" id="KW-1185">Reference proteome</keyword>
<dbReference type="Pfam" id="PF01263">
    <property type="entry name" value="Aldose_epim"/>
    <property type="match status" value="1"/>
</dbReference>
<sequence length="295" mass="33077">MTYHLENDQCRVAVQSHGAELSSLVRKDLPGPGALEYLWSADPAVWARHAPVLFPIVGRLADNGYRHQGRPYQLPQHGFARDREFSLVRQTATELAFELRADAASRAMYPFEFILTITYGLRAAELTVRWDVQNPAAADELLFSIGAHPAFRCPLLPDEQFADYFFHFDHPVTLPRYLLQDGLLTGLTAPLLTEQTELPLTYELFAQDALVLKNFDFTRLTLRSRRSARAVRLRFDGFPYLGLWTKGRGALFVCIEPWQGIAGSVGGPQELADKEGILTLAPGGQYSAHYTIAVE</sequence>
<dbReference type="InterPro" id="IPR011013">
    <property type="entry name" value="Gal_mutarotase_sf_dom"/>
</dbReference>
<dbReference type="CDD" id="cd09024">
    <property type="entry name" value="Aldose_epim_lacX"/>
    <property type="match status" value="1"/>
</dbReference>
<dbReference type="Proteomes" id="UP001499909">
    <property type="component" value="Unassembled WGS sequence"/>
</dbReference>
<gene>
    <name evidence="4" type="ORF">GCM10022406_05290</name>
</gene>
<evidence type="ECO:0000256" key="2">
    <source>
        <dbReference type="ARBA" id="ARBA00011245"/>
    </source>
</evidence>
<dbReference type="RefSeq" id="WP_345109686.1">
    <property type="nucleotide sequence ID" value="NZ_BAABDH010000012.1"/>
</dbReference>
<dbReference type="InterPro" id="IPR008183">
    <property type="entry name" value="Aldose_1/G6P_1-epimerase"/>
</dbReference>
<dbReference type="InterPro" id="IPR014718">
    <property type="entry name" value="GH-type_carb-bd"/>
</dbReference>
<dbReference type="EMBL" id="BAABDH010000012">
    <property type="protein sequence ID" value="GAA3922132.1"/>
    <property type="molecule type" value="Genomic_DNA"/>
</dbReference>
<dbReference type="InterPro" id="IPR037481">
    <property type="entry name" value="LacX"/>
</dbReference>
<dbReference type="SUPFAM" id="SSF74650">
    <property type="entry name" value="Galactose mutarotase-like"/>
    <property type="match status" value="1"/>
</dbReference>
<reference evidence="5" key="1">
    <citation type="journal article" date="2019" name="Int. J. Syst. Evol. Microbiol.">
        <title>The Global Catalogue of Microorganisms (GCM) 10K type strain sequencing project: providing services to taxonomists for standard genome sequencing and annotation.</title>
        <authorList>
            <consortium name="The Broad Institute Genomics Platform"/>
            <consortium name="The Broad Institute Genome Sequencing Center for Infectious Disease"/>
            <person name="Wu L."/>
            <person name="Ma J."/>
        </authorList>
    </citation>
    <scope>NUCLEOTIDE SEQUENCE [LARGE SCALE GENOMIC DNA]</scope>
    <source>
        <strain evidence="5">JCM 17214</strain>
    </source>
</reference>
<comment type="caution">
    <text evidence="4">The sequence shown here is derived from an EMBL/GenBank/DDBJ whole genome shotgun (WGS) entry which is preliminary data.</text>
</comment>
<organism evidence="4 5">
    <name type="scientific">Hymenobacter algoricola</name>
    <dbReference type="NCBI Taxonomy" id="486267"/>
    <lineage>
        <taxon>Bacteria</taxon>
        <taxon>Pseudomonadati</taxon>
        <taxon>Bacteroidota</taxon>
        <taxon>Cytophagia</taxon>
        <taxon>Cytophagales</taxon>
        <taxon>Hymenobacteraceae</taxon>
        <taxon>Hymenobacter</taxon>
    </lineage>
</organism>
<keyword evidence="3" id="KW-0106">Calcium</keyword>
<dbReference type="Gene3D" id="2.70.98.10">
    <property type="match status" value="1"/>
</dbReference>
<comment type="subunit">
    <text evidence="2">Monomer.</text>
</comment>
<protein>
    <submittedName>
        <fullName evidence="4">Aldose 1-epimerase family protein</fullName>
    </submittedName>
</protein>
<evidence type="ECO:0000256" key="3">
    <source>
        <dbReference type="ARBA" id="ARBA00022837"/>
    </source>
</evidence>
<accession>A0ABP7MG19</accession>
<evidence type="ECO:0000313" key="5">
    <source>
        <dbReference type="Proteomes" id="UP001499909"/>
    </source>
</evidence>
<comment type="cofactor">
    <cofactor evidence="1">
        <name>Ca(2+)</name>
        <dbReference type="ChEBI" id="CHEBI:29108"/>
    </cofactor>
</comment>
<evidence type="ECO:0000313" key="4">
    <source>
        <dbReference type="EMBL" id="GAA3922132.1"/>
    </source>
</evidence>
<evidence type="ECO:0000256" key="1">
    <source>
        <dbReference type="ARBA" id="ARBA00001913"/>
    </source>
</evidence>
<name>A0ABP7MG19_9BACT</name>